<dbReference type="Gene3D" id="1.25.40.10">
    <property type="entry name" value="Tetratricopeptide repeat domain"/>
    <property type="match status" value="3"/>
</dbReference>
<dbReference type="SUPFAM" id="SSF53474">
    <property type="entry name" value="alpha/beta-Hydrolases"/>
    <property type="match status" value="1"/>
</dbReference>
<dbReference type="InterPro" id="IPR037919">
    <property type="entry name" value="OGT"/>
</dbReference>
<feature type="repeat" description="TPR" evidence="3">
    <location>
        <begin position="610"/>
        <end position="643"/>
    </location>
</feature>
<sequence>MHPSATQLEIRQRLVSVVAPWWRGERISPGGLVFGLNTQGRRHPLLWCFQGYREFSQLAARLGPDQPLYGMRSGHMVFQYSEANIRHIADCYTEEILALDLPGPYLVAGNCQASYIAQRIAENLMRLDLRVAALILLNPLPPLPYAGRVALIVSQHDEAQNPYKRFHDPASAWEDCYLGYTVDSIPGGHGKAFEEPAVSSLVERLEAILPDALRRSGDFAPPACRIDISVPEHLEARPGTRLRLPVTLSNRSPFPCPATRFSQIWVANHWRDPQGGLLHWLDGRTALDSDIPTATALELELVVQVPEQPGQYCLEVDLVKEGSFWFGDLGEKTGQCVVSVQSDAEPDESAAAPTADRVAPPSLPTQPAADEPVIADELESAHRAFGKGDFERAIPGYYKALDGIPVAYQRLGEALLHRKRWDEAKTQYLKALALSPGNPDINAALGELAKQSGDWHTAIHYFDQALAHRPWPSAPAYASLGELREKTGDFERAKAAYDQALALSPTLLDALRGAIRASRALTAYEEALGYVRRGFEIAPDDNGFLMLEVDIHVDRGDLDTAHALCRKYRRCFPDHPGALVKLGDVLARQGQLQDAEGCLRRAIELDPGFANAHHNLGRVLARQGRLAEAVASARQAIELAPRKPGYHVHLGNLSAREDRLTDAEDRLRRAIELDPGLANAHHDLSRVLARQGKLAEAAASARRAIELDPRKPGYHVHLGNLSARADRWADAEACLRRAVELDPSLASAHHDLSRALARQARLAEATASAKRATELDPAQPGYRAHLDALLLQTREPGEASR</sequence>
<dbReference type="RefSeq" id="WP_085215718.1">
    <property type="nucleotide sequence ID" value="NZ_FXAM01000001.1"/>
</dbReference>
<dbReference type="STRING" id="1760988.SAMN02949497_4281"/>
<dbReference type="InterPro" id="IPR019734">
    <property type="entry name" value="TPR_rpt"/>
</dbReference>
<dbReference type="GO" id="GO:0097363">
    <property type="term" value="F:protein O-acetylglucosaminyltransferase activity"/>
    <property type="evidence" value="ECO:0007669"/>
    <property type="project" value="TreeGrafter"/>
</dbReference>
<feature type="repeat" description="TPR" evidence="3">
    <location>
        <begin position="474"/>
        <end position="507"/>
    </location>
</feature>
<dbReference type="Pfam" id="PF13432">
    <property type="entry name" value="TPR_16"/>
    <property type="match status" value="4"/>
</dbReference>
<dbReference type="Pfam" id="PF07719">
    <property type="entry name" value="TPR_2"/>
    <property type="match status" value="2"/>
</dbReference>
<feature type="repeat" description="TPR" evidence="3">
    <location>
        <begin position="644"/>
        <end position="677"/>
    </location>
</feature>
<proteinExistence type="predicted"/>
<dbReference type="Proteomes" id="UP000192923">
    <property type="component" value="Unassembled WGS sequence"/>
</dbReference>
<gene>
    <name evidence="5" type="ORF">SAMN02949497_4281</name>
</gene>
<keyword evidence="6" id="KW-1185">Reference proteome</keyword>
<dbReference type="InterPro" id="IPR029058">
    <property type="entry name" value="AB_hydrolase_fold"/>
</dbReference>
<reference evidence="5 6" key="1">
    <citation type="submission" date="2016-12" db="EMBL/GenBank/DDBJ databases">
        <authorList>
            <person name="Song W.-J."/>
            <person name="Kurnit D.M."/>
        </authorList>
    </citation>
    <scope>NUCLEOTIDE SEQUENCE [LARGE SCALE GENOMIC DNA]</scope>
    <source>
        <strain evidence="5 6">175</strain>
    </source>
</reference>
<keyword evidence="1" id="KW-0677">Repeat</keyword>
<dbReference type="PANTHER" id="PTHR44366">
    <property type="entry name" value="UDP-N-ACETYLGLUCOSAMINE--PEPTIDE N-ACETYLGLUCOSAMINYLTRANSFERASE 110 KDA SUBUNIT"/>
    <property type="match status" value="1"/>
</dbReference>
<dbReference type="PROSITE" id="PS50293">
    <property type="entry name" value="TPR_REGION"/>
    <property type="match status" value="1"/>
</dbReference>
<feature type="repeat" description="TPR" evidence="3">
    <location>
        <begin position="576"/>
        <end position="609"/>
    </location>
</feature>
<feature type="repeat" description="TPR" evidence="3">
    <location>
        <begin position="405"/>
        <end position="438"/>
    </location>
</feature>
<dbReference type="Gene3D" id="3.40.50.1820">
    <property type="entry name" value="alpha/beta hydrolase"/>
    <property type="match status" value="1"/>
</dbReference>
<dbReference type="OrthoDB" id="9816009at2"/>
<dbReference type="GO" id="GO:0006493">
    <property type="term" value="P:protein O-linked glycosylation"/>
    <property type="evidence" value="ECO:0007669"/>
    <property type="project" value="InterPro"/>
</dbReference>
<dbReference type="PANTHER" id="PTHR44366:SF1">
    <property type="entry name" value="UDP-N-ACETYLGLUCOSAMINE--PEPTIDE N-ACETYLGLUCOSAMINYLTRANSFERASE 110 KDA SUBUNIT"/>
    <property type="match status" value="1"/>
</dbReference>
<dbReference type="SMART" id="SM00028">
    <property type="entry name" value="TPR"/>
    <property type="match status" value="10"/>
</dbReference>
<dbReference type="PROSITE" id="PS50005">
    <property type="entry name" value="TPR"/>
    <property type="match status" value="6"/>
</dbReference>
<organism evidence="5 6">
    <name type="scientific">Methylomagnum ishizawai</name>
    <dbReference type="NCBI Taxonomy" id="1760988"/>
    <lineage>
        <taxon>Bacteria</taxon>
        <taxon>Pseudomonadati</taxon>
        <taxon>Pseudomonadota</taxon>
        <taxon>Gammaproteobacteria</taxon>
        <taxon>Methylococcales</taxon>
        <taxon>Methylococcaceae</taxon>
        <taxon>Methylomagnum</taxon>
    </lineage>
</organism>
<evidence type="ECO:0000256" key="2">
    <source>
        <dbReference type="ARBA" id="ARBA00022803"/>
    </source>
</evidence>
<dbReference type="InterPro" id="IPR011990">
    <property type="entry name" value="TPR-like_helical_dom_sf"/>
</dbReference>
<evidence type="ECO:0000256" key="1">
    <source>
        <dbReference type="ARBA" id="ARBA00022737"/>
    </source>
</evidence>
<keyword evidence="2 3" id="KW-0802">TPR repeat</keyword>
<evidence type="ECO:0000313" key="6">
    <source>
        <dbReference type="Proteomes" id="UP000192923"/>
    </source>
</evidence>
<dbReference type="EMBL" id="FXAM01000001">
    <property type="protein sequence ID" value="SMF96867.1"/>
    <property type="molecule type" value="Genomic_DNA"/>
</dbReference>
<feature type="repeat" description="TPR" evidence="3">
    <location>
        <begin position="678"/>
        <end position="711"/>
    </location>
</feature>
<evidence type="ECO:0000256" key="3">
    <source>
        <dbReference type="PROSITE-ProRule" id="PRU00339"/>
    </source>
</evidence>
<name>A0A1Y6D2I8_9GAMM</name>
<evidence type="ECO:0000256" key="4">
    <source>
        <dbReference type="SAM" id="MobiDB-lite"/>
    </source>
</evidence>
<feature type="region of interest" description="Disordered" evidence="4">
    <location>
        <begin position="343"/>
        <end position="368"/>
    </location>
</feature>
<dbReference type="SUPFAM" id="SSF48452">
    <property type="entry name" value="TPR-like"/>
    <property type="match status" value="2"/>
</dbReference>
<dbReference type="InterPro" id="IPR013105">
    <property type="entry name" value="TPR_2"/>
</dbReference>
<evidence type="ECO:0000313" key="5">
    <source>
        <dbReference type="EMBL" id="SMF96867.1"/>
    </source>
</evidence>
<accession>A0A1Y6D2I8</accession>
<protein>
    <submittedName>
        <fullName evidence="5">Flp pilus assembly protein TadD, contains TPR repeats</fullName>
    </submittedName>
</protein>
<dbReference type="AlphaFoldDB" id="A0A1Y6D2I8"/>